<dbReference type="AlphaFoldDB" id="A0A813M3L4"/>
<comment type="caution">
    <text evidence="3">The sequence shown here is derived from an EMBL/GenBank/DDBJ whole genome shotgun (WGS) entry which is preliminary data.</text>
</comment>
<evidence type="ECO:0000256" key="2">
    <source>
        <dbReference type="SAM" id="MobiDB-lite"/>
    </source>
</evidence>
<dbReference type="PANTHER" id="PTHR24111">
    <property type="entry name" value="LEUCINE-RICH REPEAT-CONTAINING PROTEIN 34"/>
    <property type="match status" value="1"/>
</dbReference>
<dbReference type="SUPFAM" id="SSF52047">
    <property type="entry name" value="RNI-like"/>
    <property type="match status" value="1"/>
</dbReference>
<keyword evidence="1" id="KW-0677">Repeat</keyword>
<evidence type="ECO:0000313" key="4">
    <source>
        <dbReference type="Proteomes" id="UP000663879"/>
    </source>
</evidence>
<feature type="compositionally biased region" description="Basic and acidic residues" evidence="2">
    <location>
        <begin position="325"/>
        <end position="347"/>
    </location>
</feature>
<dbReference type="EMBL" id="CAJNOC010000042">
    <property type="protein sequence ID" value="CAF0709290.1"/>
    <property type="molecule type" value="Genomic_DNA"/>
</dbReference>
<accession>A0A813M3L4</accession>
<dbReference type="OrthoDB" id="120976at2759"/>
<evidence type="ECO:0000256" key="1">
    <source>
        <dbReference type="ARBA" id="ARBA00022737"/>
    </source>
</evidence>
<name>A0A813M3L4_9BILA</name>
<dbReference type="Gene3D" id="3.80.10.10">
    <property type="entry name" value="Ribonuclease Inhibitor"/>
    <property type="match status" value="2"/>
</dbReference>
<proteinExistence type="predicted"/>
<reference evidence="3" key="1">
    <citation type="submission" date="2021-02" db="EMBL/GenBank/DDBJ databases">
        <authorList>
            <person name="Nowell W R."/>
        </authorList>
    </citation>
    <scope>NUCLEOTIDE SEQUENCE</scope>
    <source>
        <strain evidence="3">Ploen Becks lab</strain>
    </source>
</reference>
<feature type="region of interest" description="Disordered" evidence="2">
    <location>
        <begin position="320"/>
        <end position="352"/>
    </location>
</feature>
<keyword evidence="4" id="KW-1185">Reference proteome</keyword>
<dbReference type="InterPro" id="IPR052201">
    <property type="entry name" value="LRR-containing_regulator"/>
</dbReference>
<organism evidence="3 4">
    <name type="scientific">Brachionus calyciflorus</name>
    <dbReference type="NCBI Taxonomy" id="104777"/>
    <lineage>
        <taxon>Eukaryota</taxon>
        <taxon>Metazoa</taxon>
        <taxon>Spiralia</taxon>
        <taxon>Gnathifera</taxon>
        <taxon>Rotifera</taxon>
        <taxon>Eurotatoria</taxon>
        <taxon>Monogononta</taxon>
        <taxon>Pseudotrocha</taxon>
        <taxon>Ploima</taxon>
        <taxon>Brachionidae</taxon>
        <taxon>Brachionus</taxon>
    </lineage>
</organism>
<dbReference type="Proteomes" id="UP000663879">
    <property type="component" value="Unassembled WGS sequence"/>
</dbReference>
<dbReference type="InterPro" id="IPR032675">
    <property type="entry name" value="LRR_dom_sf"/>
</dbReference>
<sequence>MIFNNDSIEIIEENLNTSRTLNICQHITNICDKIWGASFRKCIISDTDFEKLVRALKKCKSLKYLNFNINFINSPTKIGNLTSLLDNLTFLDTLCLHSNDIGDEGLAVLFYSLKNLAHLKSLDIGDSNLTDQSVDYIKDLIVSTDTKRGLTEIILSSNPKISISGWSKILLALASSPNMKFFHIDFNNLDDNCGFLIAGILCTNNRLEVLDLEQTGIGNKTAELLIYLVKNYKLNLKTLNLLNNPIDFELENEIKQYINNDYDTNESLNQLNKSSDQNFTRQSLDLISKRNSSKNLSRKFRDQFKLDKVFSNKLKPNSYNKIQNKKADKDQQRTEKDEINKDSKSQFEETENDNYDDQYEFLKTYEDLRFKSHSILPFNLNKF</sequence>
<gene>
    <name evidence="3" type="ORF">OXX778_LOCUS779</name>
</gene>
<dbReference type="PANTHER" id="PTHR24111:SF3">
    <property type="entry name" value="LEUCINE-RICH REPEAT-CONTAINING PROTEIN 73"/>
    <property type="match status" value="1"/>
</dbReference>
<protein>
    <submittedName>
        <fullName evidence="3">Uncharacterized protein</fullName>
    </submittedName>
</protein>
<evidence type="ECO:0000313" key="3">
    <source>
        <dbReference type="EMBL" id="CAF0709290.1"/>
    </source>
</evidence>